<proteinExistence type="predicted"/>
<accession>A0A9W8X364</accession>
<evidence type="ECO:0000259" key="1">
    <source>
        <dbReference type="Pfam" id="PF25534"/>
    </source>
</evidence>
<sequence length="182" mass="20333">MAILPSRPGINITVKCNGASLQEYEDEDEDDQPNVVTKYVEAISGAEFGVQWEIAAPWPAYTVLFDIYIDQKWVTGRFCKQVHFKPPKFIHLEEGALSVVNGQEFLHKFAFAALDVDDAVPMQDKLMKDIKGMGEITVKAYYVKNLQTSPTVTDRALNTKLQEVGKIPEKALKGQTLSHSTS</sequence>
<evidence type="ECO:0000313" key="2">
    <source>
        <dbReference type="EMBL" id="KAJ4338700.1"/>
    </source>
</evidence>
<name>A0A9W8X364_9PLEO</name>
<gene>
    <name evidence="2" type="ORF">N0V87_003824</name>
</gene>
<feature type="domain" description="DUF7918" evidence="1">
    <location>
        <begin position="9"/>
        <end position="182"/>
    </location>
</feature>
<dbReference type="InterPro" id="IPR057678">
    <property type="entry name" value="DUF7918"/>
</dbReference>
<reference evidence="2" key="1">
    <citation type="submission" date="2022-10" db="EMBL/GenBank/DDBJ databases">
        <title>Tapping the CABI collections for fungal endophytes: first genome assemblies for Collariella, Neodidymelliopsis, Ascochyta clinopodiicola, Didymella pomorum, Didymosphaeria variabile, Neocosmospora piperis and Neocucurbitaria cava.</title>
        <authorList>
            <person name="Hill R."/>
        </authorList>
    </citation>
    <scope>NUCLEOTIDE SEQUENCE</scope>
    <source>
        <strain evidence="2">IMI 360193</strain>
    </source>
</reference>
<dbReference type="AlphaFoldDB" id="A0A9W8X364"/>
<dbReference type="OrthoDB" id="3364132at2759"/>
<comment type="caution">
    <text evidence="2">The sequence shown here is derived from an EMBL/GenBank/DDBJ whole genome shotgun (WGS) entry which is preliminary data.</text>
</comment>
<protein>
    <recommendedName>
        <fullName evidence="1">DUF7918 domain-containing protein</fullName>
    </recommendedName>
</protein>
<dbReference type="EMBL" id="JAPEUV010000028">
    <property type="protein sequence ID" value="KAJ4338700.1"/>
    <property type="molecule type" value="Genomic_DNA"/>
</dbReference>
<evidence type="ECO:0000313" key="3">
    <source>
        <dbReference type="Proteomes" id="UP001140562"/>
    </source>
</evidence>
<dbReference type="Proteomes" id="UP001140562">
    <property type="component" value="Unassembled WGS sequence"/>
</dbReference>
<dbReference type="PANTHER" id="PTHR36223">
    <property type="entry name" value="BETA-LACTAMASE-TYPE TRANSPEPTIDASE FOLD DOMAIN CONTAINING PROTEIN"/>
    <property type="match status" value="1"/>
</dbReference>
<dbReference type="Pfam" id="PF25534">
    <property type="entry name" value="DUF7918"/>
    <property type="match status" value="1"/>
</dbReference>
<organism evidence="2 3">
    <name type="scientific">Didymella glomerata</name>
    <dbReference type="NCBI Taxonomy" id="749621"/>
    <lineage>
        <taxon>Eukaryota</taxon>
        <taxon>Fungi</taxon>
        <taxon>Dikarya</taxon>
        <taxon>Ascomycota</taxon>
        <taxon>Pezizomycotina</taxon>
        <taxon>Dothideomycetes</taxon>
        <taxon>Pleosporomycetidae</taxon>
        <taxon>Pleosporales</taxon>
        <taxon>Pleosporineae</taxon>
        <taxon>Didymellaceae</taxon>
        <taxon>Didymella</taxon>
    </lineage>
</organism>
<keyword evidence="3" id="KW-1185">Reference proteome</keyword>
<dbReference type="PANTHER" id="PTHR36223:SF1">
    <property type="entry name" value="TRANSCRIPTION ELONGATION FACTOR EAF N-TERMINAL DOMAIN-CONTAINING PROTEIN"/>
    <property type="match status" value="1"/>
</dbReference>